<dbReference type="PROSITE" id="PS50883">
    <property type="entry name" value="EAL"/>
    <property type="match status" value="1"/>
</dbReference>
<dbReference type="Proteomes" id="UP000065261">
    <property type="component" value="Chromosome I"/>
</dbReference>
<keyword evidence="1" id="KW-0812">Transmembrane</keyword>
<dbReference type="SMART" id="SM00267">
    <property type="entry name" value="GGDEF"/>
    <property type="match status" value="1"/>
</dbReference>
<keyword evidence="1" id="KW-0472">Membrane</keyword>
<dbReference type="InterPro" id="IPR035919">
    <property type="entry name" value="EAL_sf"/>
</dbReference>
<feature type="transmembrane region" description="Helical" evidence="1">
    <location>
        <begin position="12"/>
        <end position="30"/>
    </location>
</feature>
<evidence type="ECO:0000256" key="1">
    <source>
        <dbReference type="SAM" id="Phobius"/>
    </source>
</evidence>
<accession>A0A0U2X1M2</accession>
<protein>
    <recommendedName>
        <fullName evidence="2">EAL domain-containing protein</fullName>
    </recommendedName>
</protein>
<dbReference type="RefSeq" id="WP_058373959.1">
    <property type="nucleotide sequence ID" value="NZ_CP011034.1"/>
</dbReference>
<dbReference type="InterPro" id="IPR029787">
    <property type="entry name" value="Nucleotide_cyclase"/>
</dbReference>
<dbReference type="InterPro" id="IPR050706">
    <property type="entry name" value="Cyclic-di-GMP_PDE-like"/>
</dbReference>
<evidence type="ECO:0000259" key="2">
    <source>
        <dbReference type="PROSITE" id="PS50883"/>
    </source>
</evidence>
<dbReference type="GO" id="GO:0071111">
    <property type="term" value="F:cyclic-guanylate-specific phosphodiesterase activity"/>
    <property type="evidence" value="ECO:0007669"/>
    <property type="project" value="InterPro"/>
</dbReference>
<feature type="transmembrane region" description="Helical" evidence="1">
    <location>
        <begin position="194"/>
        <end position="214"/>
    </location>
</feature>
<dbReference type="Pfam" id="PF00563">
    <property type="entry name" value="EAL"/>
    <property type="match status" value="1"/>
</dbReference>
<dbReference type="OrthoDB" id="5894408at2"/>
<dbReference type="SUPFAM" id="SSF55073">
    <property type="entry name" value="Nucleotide cyclase"/>
    <property type="match status" value="1"/>
</dbReference>
<dbReference type="SMART" id="SM00052">
    <property type="entry name" value="EAL"/>
    <property type="match status" value="1"/>
</dbReference>
<evidence type="ECO:0000313" key="4">
    <source>
        <dbReference type="Proteomes" id="UP000065261"/>
    </source>
</evidence>
<dbReference type="AlphaFoldDB" id="A0A0U2X1M2"/>
<feature type="domain" description="EAL" evidence="2">
    <location>
        <begin position="379"/>
        <end position="622"/>
    </location>
</feature>
<dbReference type="Gene3D" id="3.30.70.270">
    <property type="match status" value="1"/>
</dbReference>
<gene>
    <name evidence="3" type="ORF">PTRA_a2779</name>
</gene>
<name>A0A0U2X1M2_9GAMM</name>
<sequence>MLQGKLRINGLISAFMLFLISLIICVYYTYSTIRSDVINALDNRLINAATSVKYILGDDYHSKINKTQTISFATYESKSKQLSELAQALDIAYVYSMVLINGKVHFSASSYTQEDQNSGKVTQFLDLYPEATKANIGAFLSTEPVFEISSDQWGDFKTIFIPHIDKNGITYLTAADISLKSINNKLAQSASTSAVLGGFFLVIIILLLIMYNFATKRAAMRDSGSGFANHIALEKYFLNSPVHHMQMAIVWVNEIENINRFYGTKVGDKVMKKLLIHFKKHSNINYRIYRVATNKLVLLTPKETPYEELSNLIQSYNFNTPFLTNPFIYITLCAGIARGNKSLLLKNAHIAALQAKQGNLSVVNYSEAINDSKSLYLYNLEIAKEVREAFEQKRVVPYFQAVIDIESKQTLHYECTPRIVTPQGEILKPDAFSNTVIRLRMDGLLTRTLFSQCLSRFRKTQISWSLNITIEDILDPSINEYIAYELQRYPHPENITLVLFEPQVIANYSSVRAFITMVKSKGIKVMINSFGNDFANTLNILKLEIDAIKLDGMLIKQIVNDENTALFVDYTANFAKQQNIQLIASMVENKAIATALKKVNVTLMQGNFIAHPAPHVNPLFEQ</sequence>
<dbReference type="InterPro" id="IPR000160">
    <property type="entry name" value="GGDEF_dom"/>
</dbReference>
<dbReference type="PATRIC" id="fig|1315283.4.peg.2422"/>
<dbReference type="InterPro" id="IPR043128">
    <property type="entry name" value="Rev_trsase/Diguanyl_cyclase"/>
</dbReference>
<dbReference type="PANTHER" id="PTHR33121:SF71">
    <property type="entry name" value="OXYGEN SENSOR PROTEIN DOSP"/>
    <property type="match status" value="1"/>
</dbReference>
<proteinExistence type="predicted"/>
<dbReference type="KEGG" id="ptn:PTRA_a2779"/>
<dbReference type="SUPFAM" id="SSF141868">
    <property type="entry name" value="EAL domain-like"/>
    <property type="match status" value="1"/>
</dbReference>
<dbReference type="InterPro" id="IPR001633">
    <property type="entry name" value="EAL_dom"/>
</dbReference>
<dbReference type="EMBL" id="CP011034">
    <property type="protein sequence ID" value="ALS33833.1"/>
    <property type="molecule type" value="Genomic_DNA"/>
</dbReference>
<dbReference type="Gene3D" id="3.20.20.450">
    <property type="entry name" value="EAL domain"/>
    <property type="match status" value="1"/>
</dbReference>
<dbReference type="CDD" id="cd01948">
    <property type="entry name" value="EAL"/>
    <property type="match status" value="1"/>
</dbReference>
<keyword evidence="1" id="KW-1133">Transmembrane helix</keyword>
<evidence type="ECO:0000313" key="3">
    <source>
        <dbReference type="EMBL" id="ALS33833.1"/>
    </source>
</evidence>
<organism evidence="3">
    <name type="scientific">Pseudoalteromonas translucida KMM 520</name>
    <dbReference type="NCBI Taxonomy" id="1315283"/>
    <lineage>
        <taxon>Bacteria</taxon>
        <taxon>Pseudomonadati</taxon>
        <taxon>Pseudomonadota</taxon>
        <taxon>Gammaproteobacteria</taxon>
        <taxon>Alteromonadales</taxon>
        <taxon>Pseudoalteromonadaceae</taxon>
        <taxon>Pseudoalteromonas</taxon>
    </lineage>
</organism>
<reference evidence="3 4" key="1">
    <citation type="submission" date="2015-03" db="EMBL/GenBank/DDBJ databases">
        <authorList>
            <person name="Murphy D."/>
        </authorList>
    </citation>
    <scope>NUCLEOTIDE SEQUENCE [LARGE SCALE GENOMIC DNA]</scope>
    <source>
        <strain evidence="3 4">KMM 520</strain>
    </source>
</reference>
<dbReference type="PANTHER" id="PTHR33121">
    <property type="entry name" value="CYCLIC DI-GMP PHOSPHODIESTERASE PDEF"/>
    <property type="match status" value="1"/>
</dbReference>